<evidence type="ECO:0000256" key="1">
    <source>
        <dbReference type="ARBA" id="ARBA00023224"/>
    </source>
</evidence>
<feature type="transmembrane region" description="Helical" evidence="3">
    <location>
        <begin position="123"/>
        <end position="146"/>
    </location>
</feature>
<keyword evidence="3" id="KW-0472">Membrane</keyword>
<dbReference type="GO" id="GO:0016020">
    <property type="term" value="C:membrane"/>
    <property type="evidence" value="ECO:0007669"/>
    <property type="project" value="InterPro"/>
</dbReference>
<feature type="transmembrane region" description="Helical" evidence="3">
    <location>
        <begin position="38"/>
        <end position="55"/>
    </location>
</feature>
<dbReference type="SUPFAM" id="SSF58104">
    <property type="entry name" value="Methyl-accepting chemotaxis protein (MCP) signaling domain"/>
    <property type="match status" value="1"/>
</dbReference>
<protein>
    <submittedName>
        <fullName evidence="5">Methyl-accepting chemotaxis protein</fullName>
    </submittedName>
</protein>
<dbReference type="GO" id="GO:0007165">
    <property type="term" value="P:signal transduction"/>
    <property type="evidence" value="ECO:0007669"/>
    <property type="project" value="UniProtKB-KW"/>
</dbReference>
<dbReference type="AlphaFoldDB" id="A0AA95IBK5"/>
<dbReference type="PANTHER" id="PTHR32089:SF112">
    <property type="entry name" value="LYSOZYME-LIKE PROTEIN-RELATED"/>
    <property type="match status" value="1"/>
</dbReference>
<keyword evidence="3" id="KW-0812">Transmembrane</keyword>
<name>A0AA95IBK5_9BACL</name>
<evidence type="ECO:0000256" key="3">
    <source>
        <dbReference type="SAM" id="Phobius"/>
    </source>
</evidence>
<feature type="transmembrane region" description="Helical" evidence="3">
    <location>
        <begin position="67"/>
        <end position="85"/>
    </location>
</feature>
<organism evidence="5 6">
    <name type="scientific">Paenibacillus woosongensis</name>
    <dbReference type="NCBI Taxonomy" id="307580"/>
    <lineage>
        <taxon>Bacteria</taxon>
        <taxon>Bacillati</taxon>
        <taxon>Bacillota</taxon>
        <taxon>Bacilli</taxon>
        <taxon>Bacillales</taxon>
        <taxon>Paenibacillaceae</taxon>
        <taxon>Paenibacillus</taxon>
    </lineage>
</organism>
<reference evidence="5" key="1">
    <citation type="submission" date="2023-05" db="EMBL/GenBank/DDBJ databases">
        <title>Comparative genomics of Bacillaceae isolates and their secondary metabolite potential.</title>
        <authorList>
            <person name="Song L."/>
            <person name="Nielsen L.J."/>
            <person name="Mohite O."/>
            <person name="Xu X."/>
            <person name="Weber T."/>
            <person name="Kovacs A.T."/>
        </authorList>
    </citation>
    <scope>NUCLEOTIDE SEQUENCE</scope>
    <source>
        <strain evidence="5">B2_4</strain>
    </source>
</reference>
<keyword evidence="1 2" id="KW-0807">Transducer</keyword>
<dbReference type="RefSeq" id="WP_283926361.1">
    <property type="nucleotide sequence ID" value="NZ_CP126084.1"/>
</dbReference>
<evidence type="ECO:0000313" key="6">
    <source>
        <dbReference type="Proteomes" id="UP001177943"/>
    </source>
</evidence>
<evidence type="ECO:0000313" key="5">
    <source>
        <dbReference type="EMBL" id="WHX49068.1"/>
    </source>
</evidence>
<dbReference type="Gene3D" id="1.10.287.950">
    <property type="entry name" value="Methyl-accepting chemotaxis protein"/>
    <property type="match status" value="1"/>
</dbReference>
<dbReference type="KEGG" id="pwn:QNH46_24020"/>
<feature type="transmembrane region" description="Helical" evidence="3">
    <location>
        <begin position="91"/>
        <end position="111"/>
    </location>
</feature>
<gene>
    <name evidence="5" type="ORF">QNH46_24020</name>
</gene>
<feature type="transmembrane region" description="Helical" evidence="3">
    <location>
        <begin position="12"/>
        <end position="32"/>
    </location>
</feature>
<sequence length="484" mass="53544">MDRLDSVFLQRNKLLTNVLWGIIGIFTIFLVSTGNYESIWILGVGALLAASLTVLNRIRKCIRLTPYLFGGLMILLLIFGIYDVQNPVLDVYFILSAFLLIYPNYKPILLFNIVNLVGLNAKVWLGGGDVSAMISSNIMLIFYGIMTIVAARLNERLFVGAEQRSQEAMQAKSIADSLLQELKHSIQVLNEFYRNLKHHVDHSGQLTKEITIGFSEVAKGIESQAASITDISDTIQESHRDVQMMTDSSEAMKRLSDQTVEATVTGNEQVQKLNDQISQVNDIFQDIIVEVKELNEQIMKIDEMSNTIGEIANQTNLLALNAAIEAARAGEHGQGFAVVSTEVRKLAEHSRLSTESISNIIKEIDVGMKALTEKVAIGNAAVSESMISSSESEQVFHRIAMDAREVSAQASEVEEKSKSFRASSNSIVTEVASISSVTEQSTAAVQQIMASMDDQRAMVEEIIKSFNELEMLIGKLTEFTEFTE</sequence>
<accession>A0AA95IBK5</accession>
<dbReference type="EMBL" id="CP126084">
    <property type="protein sequence ID" value="WHX49068.1"/>
    <property type="molecule type" value="Genomic_DNA"/>
</dbReference>
<evidence type="ECO:0000256" key="2">
    <source>
        <dbReference type="PROSITE-ProRule" id="PRU00284"/>
    </source>
</evidence>
<evidence type="ECO:0000259" key="4">
    <source>
        <dbReference type="PROSITE" id="PS50111"/>
    </source>
</evidence>
<dbReference type="PROSITE" id="PS50111">
    <property type="entry name" value="CHEMOTAXIS_TRANSDUC_2"/>
    <property type="match status" value="1"/>
</dbReference>
<dbReference type="Pfam" id="PF00015">
    <property type="entry name" value="MCPsignal"/>
    <property type="match status" value="1"/>
</dbReference>
<proteinExistence type="predicted"/>
<dbReference type="PANTHER" id="PTHR32089">
    <property type="entry name" value="METHYL-ACCEPTING CHEMOTAXIS PROTEIN MCPB"/>
    <property type="match status" value="1"/>
</dbReference>
<dbReference type="Proteomes" id="UP001177943">
    <property type="component" value="Chromosome"/>
</dbReference>
<keyword evidence="3" id="KW-1133">Transmembrane helix</keyword>
<dbReference type="SMART" id="SM00283">
    <property type="entry name" value="MA"/>
    <property type="match status" value="1"/>
</dbReference>
<feature type="domain" description="Methyl-accepting transducer" evidence="4">
    <location>
        <begin position="199"/>
        <end position="456"/>
    </location>
</feature>
<dbReference type="InterPro" id="IPR004089">
    <property type="entry name" value="MCPsignal_dom"/>
</dbReference>